<evidence type="ECO:0000256" key="1">
    <source>
        <dbReference type="ARBA" id="ARBA00010641"/>
    </source>
</evidence>
<feature type="domain" description="RNA polymerase sigma factor 70 region 4 type 2" evidence="7">
    <location>
        <begin position="135"/>
        <end position="186"/>
    </location>
</feature>
<keyword evidence="5" id="KW-0804">Transcription</keyword>
<dbReference type="PANTHER" id="PTHR43133">
    <property type="entry name" value="RNA POLYMERASE ECF-TYPE SIGMA FACTO"/>
    <property type="match status" value="1"/>
</dbReference>
<dbReference type="InterPro" id="IPR007627">
    <property type="entry name" value="RNA_pol_sigma70_r2"/>
</dbReference>
<dbReference type="PROSITE" id="PS01063">
    <property type="entry name" value="SIGMA70_ECF"/>
    <property type="match status" value="1"/>
</dbReference>
<proteinExistence type="inferred from homology"/>
<evidence type="ECO:0000256" key="3">
    <source>
        <dbReference type="ARBA" id="ARBA00023082"/>
    </source>
</evidence>
<dbReference type="AlphaFoldDB" id="T1D5M3"/>
<reference evidence="8" key="2">
    <citation type="journal article" date="2014" name="ISME J.">
        <title>Microbial stratification in low pH oxic and suboxic macroscopic growths along an acid mine drainage.</title>
        <authorList>
            <person name="Mendez-Garcia C."/>
            <person name="Mesa V."/>
            <person name="Sprenger R.R."/>
            <person name="Richter M."/>
            <person name="Diez M.S."/>
            <person name="Solano J."/>
            <person name="Bargiela R."/>
            <person name="Golyshina O.V."/>
            <person name="Manteca A."/>
            <person name="Ramos J.L."/>
            <person name="Gallego J.R."/>
            <person name="Llorente I."/>
            <person name="Martins Dos Santos V.A."/>
            <person name="Jensen O.N."/>
            <person name="Pelaez A.I."/>
            <person name="Sanchez J."/>
            <person name="Ferrer M."/>
        </authorList>
    </citation>
    <scope>NUCLEOTIDE SEQUENCE</scope>
</reference>
<comment type="caution">
    <text evidence="8">The sequence shown here is derived from an EMBL/GenBank/DDBJ whole genome shotgun (WGS) entry which is preliminary data.</text>
</comment>
<evidence type="ECO:0000259" key="6">
    <source>
        <dbReference type="Pfam" id="PF04542"/>
    </source>
</evidence>
<evidence type="ECO:0000313" key="8">
    <source>
        <dbReference type="EMBL" id="EQD76794.1"/>
    </source>
</evidence>
<evidence type="ECO:0000259" key="7">
    <source>
        <dbReference type="Pfam" id="PF08281"/>
    </source>
</evidence>
<dbReference type="GO" id="GO:0016987">
    <property type="term" value="F:sigma factor activity"/>
    <property type="evidence" value="ECO:0007669"/>
    <property type="project" value="UniProtKB-KW"/>
</dbReference>
<dbReference type="InterPro" id="IPR014284">
    <property type="entry name" value="RNA_pol_sigma-70_dom"/>
</dbReference>
<dbReference type="InterPro" id="IPR039425">
    <property type="entry name" value="RNA_pol_sigma-70-like"/>
</dbReference>
<dbReference type="Pfam" id="PF04542">
    <property type="entry name" value="Sigma70_r2"/>
    <property type="match status" value="1"/>
</dbReference>
<reference evidence="8" key="1">
    <citation type="submission" date="2013-08" db="EMBL/GenBank/DDBJ databases">
        <authorList>
            <person name="Mendez C."/>
            <person name="Richter M."/>
            <person name="Ferrer M."/>
            <person name="Sanchez J."/>
        </authorList>
    </citation>
    <scope>NUCLEOTIDE SEQUENCE</scope>
</reference>
<dbReference type="Pfam" id="PF08281">
    <property type="entry name" value="Sigma70_r4_2"/>
    <property type="match status" value="1"/>
</dbReference>
<name>T1D5M3_9ZZZZ</name>
<dbReference type="GO" id="GO:0006352">
    <property type="term" value="P:DNA-templated transcription initiation"/>
    <property type="evidence" value="ECO:0007669"/>
    <property type="project" value="InterPro"/>
</dbReference>
<accession>T1D5M3</accession>
<dbReference type="CDD" id="cd06171">
    <property type="entry name" value="Sigma70_r4"/>
    <property type="match status" value="1"/>
</dbReference>
<dbReference type="PANTHER" id="PTHR43133:SF53">
    <property type="entry name" value="ECF RNA POLYMERASE SIGMA-E FACTOR"/>
    <property type="match status" value="1"/>
</dbReference>
<feature type="domain" description="RNA polymerase sigma-70 region 2" evidence="6">
    <location>
        <begin position="30"/>
        <end position="97"/>
    </location>
</feature>
<dbReference type="EMBL" id="AUZY01000977">
    <property type="protein sequence ID" value="EQD76794.1"/>
    <property type="molecule type" value="Genomic_DNA"/>
</dbReference>
<gene>
    <name evidence="8" type="ORF">B1B_01432</name>
</gene>
<evidence type="ECO:0000256" key="4">
    <source>
        <dbReference type="ARBA" id="ARBA00023125"/>
    </source>
</evidence>
<dbReference type="Gene3D" id="1.10.1740.10">
    <property type="match status" value="1"/>
</dbReference>
<comment type="similarity">
    <text evidence="1">Belongs to the sigma-70 factor family. ECF subfamily.</text>
</comment>
<keyword evidence="3" id="KW-0731">Sigma factor</keyword>
<dbReference type="Gene3D" id="1.10.10.10">
    <property type="entry name" value="Winged helix-like DNA-binding domain superfamily/Winged helix DNA-binding domain"/>
    <property type="match status" value="1"/>
</dbReference>
<dbReference type="NCBIfam" id="TIGR02939">
    <property type="entry name" value="RpoE_Sigma70"/>
    <property type="match status" value="1"/>
</dbReference>
<keyword evidence="2" id="KW-0805">Transcription regulation</keyword>
<dbReference type="InterPro" id="IPR013249">
    <property type="entry name" value="RNA_pol_sigma70_r4_t2"/>
</dbReference>
<evidence type="ECO:0000256" key="2">
    <source>
        <dbReference type="ARBA" id="ARBA00023015"/>
    </source>
</evidence>
<dbReference type="SUPFAM" id="SSF88946">
    <property type="entry name" value="Sigma2 domain of RNA polymerase sigma factors"/>
    <property type="match status" value="1"/>
</dbReference>
<dbReference type="InterPro" id="IPR013324">
    <property type="entry name" value="RNA_pol_sigma_r3/r4-like"/>
</dbReference>
<keyword evidence="4" id="KW-0238">DNA-binding</keyword>
<dbReference type="NCBIfam" id="TIGR02937">
    <property type="entry name" value="sigma70-ECF"/>
    <property type="match status" value="1"/>
</dbReference>
<dbReference type="InterPro" id="IPR013325">
    <property type="entry name" value="RNA_pol_sigma_r2"/>
</dbReference>
<organism evidence="8">
    <name type="scientific">mine drainage metagenome</name>
    <dbReference type="NCBI Taxonomy" id="410659"/>
    <lineage>
        <taxon>unclassified sequences</taxon>
        <taxon>metagenomes</taxon>
        <taxon>ecological metagenomes</taxon>
    </lineage>
</organism>
<dbReference type="InterPro" id="IPR014286">
    <property type="entry name" value="RNA_pol_sigma70_RpoE"/>
</dbReference>
<dbReference type="GO" id="GO:0003677">
    <property type="term" value="F:DNA binding"/>
    <property type="evidence" value="ECO:0007669"/>
    <property type="project" value="UniProtKB-KW"/>
</dbReference>
<dbReference type="InterPro" id="IPR036388">
    <property type="entry name" value="WH-like_DNA-bd_sf"/>
</dbReference>
<protein>
    <submittedName>
        <fullName evidence="8">RNA polymerase sigma-70 RpoE type</fullName>
    </submittedName>
</protein>
<sequence length="200" mass="22473">MDSLDESGNDGDRALVSKVQEGDRVAFDLLVRKYQHRILKFVTRYVHDANLALDITQESFMRAYRSIRSFRGESAFYTWLYRIAINVAKNHLSVNARRFEESLAMLEDPNGVDGIEALHSMETPEALLISDEVRQAVVNAIQDLAPDLRTAILLREVEGFSYEAIAQAMNCPVGTVRSRIFRAREAINARLEPLLSGSGG</sequence>
<dbReference type="InterPro" id="IPR000838">
    <property type="entry name" value="RNA_pol_sigma70_ECF_CS"/>
</dbReference>
<evidence type="ECO:0000256" key="5">
    <source>
        <dbReference type="ARBA" id="ARBA00023163"/>
    </source>
</evidence>
<dbReference type="SUPFAM" id="SSF88659">
    <property type="entry name" value="Sigma3 and sigma4 domains of RNA polymerase sigma factors"/>
    <property type="match status" value="1"/>
</dbReference>